<dbReference type="Gene3D" id="3.40.50.150">
    <property type="entry name" value="Vaccinia Virus protein VP39"/>
    <property type="match status" value="1"/>
</dbReference>
<reference evidence="5 6" key="1">
    <citation type="submission" date="2009-11" db="EMBL/GenBank/DDBJ databases">
        <title>Annotation of Allomyces macrogynus ATCC 38327.</title>
        <authorList>
            <consortium name="The Broad Institute Genome Sequencing Platform"/>
            <person name="Russ C."/>
            <person name="Cuomo C."/>
            <person name="Burger G."/>
            <person name="Gray M.W."/>
            <person name="Holland P.W.H."/>
            <person name="King N."/>
            <person name="Lang F.B.F."/>
            <person name="Roger A.J."/>
            <person name="Ruiz-Trillo I."/>
            <person name="Young S.K."/>
            <person name="Zeng Q."/>
            <person name="Gargeya S."/>
            <person name="Fitzgerald M."/>
            <person name="Haas B."/>
            <person name="Abouelleil A."/>
            <person name="Alvarado L."/>
            <person name="Arachchi H.M."/>
            <person name="Berlin A."/>
            <person name="Chapman S.B."/>
            <person name="Gearin G."/>
            <person name="Goldberg J."/>
            <person name="Griggs A."/>
            <person name="Gujja S."/>
            <person name="Hansen M."/>
            <person name="Heiman D."/>
            <person name="Howarth C."/>
            <person name="Larimer J."/>
            <person name="Lui A."/>
            <person name="MacDonald P.J.P."/>
            <person name="McCowen C."/>
            <person name="Montmayeur A."/>
            <person name="Murphy C."/>
            <person name="Neiman D."/>
            <person name="Pearson M."/>
            <person name="Priest M."/>
            <person name="Roberts A."/>
            <person name="Saif S."/>
            <person name="Shea T."/>
            <person name="Sisk P."/>
            <person name="Stolte C."/>
            <person name="Sykes S."/>
            <person name="Wortman J."/>
            <person name="Nusbaum C."/>
            <person name="Birren B."/>
        </authorList>
    </citation>
    <scope>NUCLEOTIDE SEQUENCE [LARGE SCALE GENOMIC DNA]</scope>
    <source>
        <strain evidence="5 6">ATCC 38327</strain>
    </source>
</reference>
<reference evidence="6" key="2">
    <citation type="submission" date="2009-11" db="EMBL/GenBank/DDBJ databases">
        <title>The Genome Sequence of Allomyces macrogynus strain ATCC 38327.</title>
        <authorList>
            <consortium name="The Broad Institute Genome Sequencing Platform"/>
            <person name="Russ C."/>
            <person name="Cuomo C."/>
            <person name="Shea T."/>
            <person name="Young S.K."/>
            <person name="Zeng Q."/>
            <person name="Koehrsen M."/>
            <person name="Haas B."/>
            <person name="Borodovsky M."/>
            <person name="Guigo R."/>
            <person name="Alvarado L."/>
            <person name="Berlin A."/>
            <person name="Borenstein D."/>
            <person name="Chen Z."/>
            <person name="Engels R."/>
            <person name="Freedman E."/>
            <person name="Gellesch M."/>
            <person name="Goldberg J."/>
            <person name="Griggs A."/>
            <person name="Gujja S."/>
            <person name="Heiman D."/>
            <person name="Hepburn T."/>
            <person name="Howarth C."/>
            <person name="Jen D."/>
            <person name="Larson L."/>
            <person name="Lewis B."/>
            <person name="Mehta T."/>
            <person name="Park D."/>
            <person name="Pearson M."/>
            <person name="Roberts A."/>
            <person name="Saif S."/>
            <person name="Shenoy N."/>
            <person name="Sisk P."/>
            <person name="Stolte C."/>
            <person name="Sykes S."/>
            <person name="Walk T."/>
            <person name="White J."/>
            <person name="Yandava C."/>
            <person name="Burger G."/>
            <person name="Gray M.W."/>
            <person name="Holland P.W.H."/>
            <person name="King N."/>
            <person name="Lang F.B.F."/>
            <person name="Roger A.J."/>
            <person name="Ruiz-Trillo I."/>
            <person name="Lander E."/>
            <person name="Nusbaum C."/>
        </authorList>
    </citation>
    <scope>NUCLEOTIDE SEQUENCE [LARGE SCALE GENOMIC DNA]</scope>
    <source>
        <strain evidence="6">ATCC 38327</strain>
    </source>
</reference>
<dbReference type="InterPro" id="IPR059073">
    <property type="entry name" value="TRMT11_N"/>
</dbReference>
<dbReference type="InterPro" id="IPR029063">
    <property type="entry name" value="SAM-dependent_MTases_sf"/>
</dbReference>
<dbReference type="GO" id="GO:0008168">
    <property type="term" value="F:methyltransferase activity"/>
    <property type="evidence" value="ECO:0007669"/>
    <property type="project" value="UniProtKB-KW"/>
</dbReference>
<dbReference type="EMBL" id="GG745333">
    <property type="protein sequence ID" value="KNE58381.1"/>
    <property type="molecule type" value="Genomic_DNA"/>
</dbReference>
<protein>
    <recommendedName>
        <fullName evidence="4">tRNA (guanine(10)-N(2))-methyltransferase TRMT11 N-terminal domain-containing protein</fullName>
    </recommendedName>
</protein>
<keyword evidence="1" id="KW-0489">Methyltransferase</keyword>
<keyword evidence="2" id="KW-0808">Transferase</keyword>
<dbReference type="AlphaFoldDB" id="A0A0L0S7H4"/>
<dbReference type="OMA" id="PDHNFFI"/>
<dbReference type="GO" id="GO:0005737">
    <property type="term" value="C:cytoplasm"/>
    <property type="evidence" value="ECO:0007669"/>
    <property type="project" value="TreeGrafter"/>
</dbReference>
<feature type="compositionally biased region" description="Low complexity" evidence="3">
    <location>
        <begin position="16"/>
        <end position="25"/>
    </location>
</feature>
<gene>
    <name evidence="5" type="ORF">AMAG_18236</name>
</gene>
<dbReference type="PANTHER" id="PTHR13370:SF3">
    <property type="entry name" value="TRNA (GUANINE(10)-N2)-METHYLTRANSFERASE HOMOLOG"/>
    <property type="match status" value="1"/>
</dbReference>
<evidence type="ECO:0000256" key="2">
    <source>
        <dbReference type="ARBA" id="ARBA00022679"/>
    </source>
</evidence>
<dbReference type="VEuPathDB" id="FungiDB:AMAG_18236"/>
<keyword evidence="6" id="KW-1185">Reference proteome</keyword>
<evidence type="ECO:0000313" key="5">
    <source>
        <dbReference type="EMBL" id="KNE58381.1"/>
    </source>
</evidence>
<dbReference type="GO" id="GO:0032259">
    <property type="term" value="P:methylation"/>
    <property type="evidence" value="ECO:0007669"/>
    <property type="project" value="UniProtKB-KW"/>
</dbReference>
<accession>A0A0L0S7H4</accession>
<dbReference type="Pfam" id="PF25904">
    <property type="entry name" value="Tmrp11_N"/>
    <property type="match status" value="1"/>
</dbReference>
<dbReference type="eggNOG" id="KOG2671">
    <property type="taxonomic scope" value="Eukaryota"/>
</dbReference>
<evidence type="ECO:0000313" key="6">
    <source>
        <dbReference type="Proteomes" id="UP000054350"/>
    </source>
</evidence>
<dbReference type="OrthoDB" id="333024at2759"/>
<dbReference type="PANTHER" id="PTHR13370">
    <property type="entry name" value="RNA METHYLASE-RELATED"/>
    <property type="match status" value="1"/>
</dbReference>
<dbReference type="SUPFAM" id="SSF53335">
    <property type="entry name" value="S-adenosyl-L-methionine-dependent methyltransferases"/>
    <property type="match status" value="1"/>
</dbReference>
<feature type="domain" description="tRNA (guanine(10)-N(2))-methyltransferase TRMT11 N-terminal" evidence="4">
    <location>
        <begin position="34"/>
        <end position="199"/>
    </location>
</feature>
<evidence type="ECO:0000259" key="4">
    <source>
        <dbReference type="Pfam" id="PF25904"/>
    </source>
</evidence>
<sequence length="307" mass="33887">MTTTSTMATRPPPSSAPSADAGPAASLAPPARNRYLVHFAQAHEDFRLAELRSLAKLEKVDLVLDEHRYDPERPFLTVQLASDADAIKLVRRAILVKAIYALWEESSSYDVLFDEIRRKPERNTPYMTCSFKFVVETFNNSRALDYKVAVINRFAFMAFTGPIDLKNPDVTFGVLEDYDYKSDVPRHLYFGIHLGSGNRAAIDKFSLKKRTYLGTTSMDPQLSLIMGNLGLVRPGTLVYDPFVGTGSFLVTMAHFGAVTMGSDIGRPANSRNGQGQCPPWGEAGIGQRLVERRSNTACRIASSIGLG</sequence>
<organism evidence="5 6">
    <name type="scientific">Allomyces macrogynus (strain ATCC 38327)</name>
    <name type="common">Allomyces javanicus var. macrogynus</name>
    <dbReference type="NCBI Taxonomy" id="578462"/>
    <lineage>
        <taxon>Eukaryota</taxon>
        <taxon>Fungi</taxon>
        <taxon>Fungi incertae sedis</taxon>
        <taxon>Blastocladiomycota</taxon>
        <taxon>Blastocladiomycetes</taxon>
        <taxon>Blastocladiales</taxon>
        <taxon>Blastocladiaceae</taxon>
        <taxon>Allomyces</taxon>
    </lineage>
</organism>
<dbReference type="STRING" id="578462.A0A0L0S7H4"/>
<dbReference type="Proteomes" id="UP000054350">
    <property type="component" value="Unassembled WGS sequence"/>
</dbReference>
<evidence type="ECO:0000256" key="3">
    <source>
        <dbReference type="SAM" id="MobiDB-lite"/>
    </source>
</evidence>
<evidence type="ECO:0000256" key="1">
    <source>
        <dbReference type="ARBA" id="ARBA00022603"/>
    </source>
</evidence>
<name>A0A0L0S7H4_ALLM3</name>
<proteinExistence type="predicted"/>
<feature type="region of interest" description="Disordered" evidence="3">
    <location>
        <begin position="1"/>
        <end position="25"/>
    </location>
</feature>